<evidence type="ECO:0000256" key="5">
    <source>
        <dbReference type="SAM" id="Coils"/>
    </source>
</evidence>
<dbReference type="GO" id="GO:0008270">
    <property type="term" value="F:zinc ion binding"/>
    <property type="evidence" value="ECO:0007669"/>
    <property type="project" value="UniProtKB-KW"/>
</dbReference>
<dbReference type="InterPro" id="IPR013083">
    <property type="entry name" value="Znf_RING/FYVE/PHD"/>
</dbReference>
<gene>
    <name evidence="7" type="ORF">TEOVI_000349700</name>
</gene>
<feature type="coiled-coil region" evidence="5">
    <location>
        <begin position="137"/>
        <end position="213"/>
    </location>
</feature>
<dbReference type="SUPFAM" id="SSF57850">
    <property type="entry name" value="RING/U-box"/>
    <property type="match status" value="1"/>
</dbReference>
<dbReference type="Gene3D" id="3.30.40.10">
    <property type="entry name" value="Zinc/RING finger domain, C3HC4 (zinc finger)"/>
    <property type="match status" value="1"/>
</dbReference>
<feature type="domain" description="RING-type" evidence="6">
    <location>
        <begin position="79"/>
        <end position="114"/>
    </location>
</feature>
<dbReference type="Pfam" id="PF13920">
    <property type="entry name" value="zf-C3HC4_3"/>
    <property type="match status" value="1"/>
</dbReference>
<evidence type="ECO:0000256" key="3">
    <source>
        <dbReference type="ARBA" id="ARBA00022833"/>
    </source>
</evidence>
<dbReference type="PANTHER" id="PTHR15315">
    <property type="entry name" value="RING FINGER PROTEIN 41, 151"/>
    <property type="match status" value="1"/>
</dbReference>
<dbReference type="EMBL" id="CZPT02001757">
    <property type="protein sequence ID" value="SCU71915.1"/>
    <property type="molecule type" value="Genomic_DNA"/>
</dbReference>
<dbReference type="GeneID" id="92377437"/>
<dbReference type="GO" id="GO:0061630">
    <property type="term" value="F:ubiquitin protein ligase activity"/>
    <property type="evidence" value="ECO:0007669"/>
    <property type="project" value="TreeGrafter"/>
</dbReference>
<evidence type="ECO:0000256" key="1">
    <source>
        <dbReference type="ARBA" id="ARBA00022723"/>
    </source>
</evidence>
<dbReference type="Proteomes" id="UP000195570">
    <property type="component" value="Unassembled WGS sequence"/>
</dbReference>
<keyword evidence="2 4" id="KW-0863">Zinc-finger</keyword>
<comment type="caution">
    <text evidence="7">The sequence shown here is derived from an EMBL/GenBank/DDBJ whole genome shotgun (WGS) entry which is preliminary data.</text>
</comment>
<dbReference type="SMART" id="SM00184">
    <property type="entry name" value="RING"/>
    <property type="match status" value="1"/>
</dbReference>
<evidence type="ECO:0000256" key="4">
    <source>
        <dbReference type="PROSITE-ProRule" id="PRU00175"/>
    </source>
</evidence>
<accession>A0A1G4IHQ1</accession>
<proteinExistence type="predicted"/>
<dbReference type="PROSITE" id="PS50089">
    <property type="entry name" value="ZF_RING_2"/>
    <property type="match status" value="1"/>
</dbReference>
<organism evidence="7 8">
    <name type="scientific">Trypanosoma equiperdum</name>
    <dbReference type="NCBI Taxonomy" id="5694"/>
    <lineage>
        <taxon>Eukaryota</taxon>
        <taxon>Discoba</taxon>
        <taxon>Euglenozoa</taxon>
        <taxon>Kinetoplastea</taxon>
        <taxon>Metakinetoplastina</taxon>
        <taxon>Trypanosomatida</taxon>
        <taxon>Trypanosomatidae</taxon>
        <taxon>Trypanosoma</taxon>
    </lineage>
</organism>
<name>A0A1G4IHQ1_TRYEQ</name>
<feature type="coiled-coil region" evidence="5">
    <location>
        <begin position="295"/>
        <end position="329"/>
    </location>
</feature>
<sequence length="354" mass="39257">MNRSRVQTQAKHFDLGISFALHFNYCYRLVCMRIAPLISFPSSYRLIYMNTGHVIRYACPQLALWIADMSSIPANSVTCSICLEHWVEPTECLPCRHIFCKKCISRVERCPLCRSHIREMMSANRFLLEAVEGVVGHDGVEQRVRNAEQRAEEAEKILAEIAGPFLETDNETCWEAKARENAEKVIGGLRSQLECLRAKKRGMEAAISKLEASKRNCARGPDVNHFLHCLSGATLLPQLISTFAPTSTSRAAMGVAARAALGMVTRGPLGAVAGTALGAVAAAAFAGESSGRQGNDEIDEEIRVKTADLRILEREIENIEANLRLEEEKENRRQYFVGLIRSMGQNSERGMGQS</sequence>
<dbReference type="PROSITE" id="PS00518">
    <property type="entry name" value="ZF_RING_1"/>
    <property type="match status" value="1"/>
</dbReference>
<reference evidence="7" key="1">
    <citation type="submission" date="2016-09" db="EMBL/GenBank/DDBJ databases">
        <authorList>
            <person name="Hebert L."/>
            <person name="Moumen B."/>
        </authorList>
    </citation>
    <scope>NUCLEOTIDE SEQUENCE [LARGE SCALE GENOMIC DNA]</scope>
    <source>
        <strain evidence="7">OVI</strain>
    </source>
</reference>
<evidence type="ECO:0000259" key="6">
    <source>
        <dbReference type="PROSITE" id="PS50089"/>
    </source>
</evidence>
<keyword evidence="5" id="KW-0175">Coiled coil</keyword>
<evidence type="ECO:0000313" key="7">
    <source>
        <dbReference type="EMBL" id="SCU71915.1"/>
    </source>
</evidence>
<dbReference type="GO" id="GO:0016567">
    <property type="term" value="P:protein ubiquitination"/>
    <property type="evidence" value="ECO:0007669"/>
    <property type="project" value="TreeGrafter"/>
</dbReference>
<dbReference type="RefSeq" id="XP_067082495.1">
    <property type="nucleotide sequence ID" value="XM_067226394.1"/>
</dbReference>
<dbReference type="InterPro" id="IPR001841">
    <property type="entry name" value="Znf_RING"/>
</dbReference>
<evidence type="ECO:0000256" key="2">
    <source>
        <dbReference type="ARBA" id="ARBA00022771"/>
    </source>
</evidence>
<dbReference type="VEuPathDB" id="TriTrypDB:TEOVI_000349700"/>
<keyword evidence="8" id="KW-1185">Reference proteome</keyword>
<dbReference type="InterPro" id="IPR017907">
    <property type="entry name" value="Znf_RING_CS"/>
</dbReference>
<keyword evidence="3" id="KW-0862">Zinc</keyword>
<keyword evidence="1" id="KW-0479">Metal-binding</keyword>
<protein>
    <submittedName>
        <fullName evidence="7">Zinc finger, C3HC4 type (RING finger), putative</fullName>
    </submittedName>
</protein>
<dbReference type="PANTHER" id="PTHR15315:SF89">
    <property type="entry name" value="OS01G0104100 PROTEIN"/>
    <property type="match status" value="1"/>
</dbReference>
<dbReference type="AlphaFoldDB" id="A0A1G4IHQ1"/>
<evidence type="ECO:0000313" key="8">
    <source>
        <dbReference type="Proteomes" id="UP000195570"/>
    </source>
</evidence>